<proteinExistence type="predicted"/>
<evidence type="ECO:0000256" key="1">
    <source>
        <dbReference type="ARBA" id="ARBA00022741"/>
    </source>
</evidence>
<dbReference type="InterPro" id="IPR004968">
    <property type="entry name" value="DNA_primase/NTPase_C"/>
</dbReference>
<dbReference type="Pfam" id="PF08706">
    <property type="entry name" value="D5_N"/>
    <property type="match status" value="1"/>
</dbReference>
<name>A0ABU1LGK9_9FLAO</name>
<evidence type="ECO:0000256" key="3">
    <source>
        <dbReference type="ARBA" id="ARBA00022806"/>
    </source>
</evidence>
<keyword evidence="4" id="KW-0067">ATP-binding</keyword>
<gene>
    <name evidence="6" type="ORF">J2781_002796</name>
</gene>
<evidence type="ECO:0000313" key="6">
    <source>
        <dbReference type="EMBL" id="MDR6405862.1"/>
    </source>
</evidence>
<dbReference type="NCBIfam" id="TIGR01613">
    <property type="entry name" value="primase_Cterm"/>
    <property type="match status" value="1"/>
</dbReference>
<dbReference type="InterPro" id="IPR014015">
    <property type="entry name" value="Helicase_SF3_DNA-vir"/>
</dbReference>
<feature type="domain" description="SF3 helicase" evidence="5">
    <location>
        <begin position="188"/>
        <end position="343"/>
    </location>
</feature>
<dbReference type="Proteomes" id="UP001184853">
    <property type="component" value="Unassembled WGS sequence"/>
</dbReference>
<dbReference type="PANTHER" id="PTHR35372">
    <property type="entry name" value="ATP BINDING PROTEIN-RELATED"/>
    <property type="match status" value="1"/>
</dbReference>
<dbReference type="PROSITE" id="PS51206">
    <property type="entry name" value="SF3_HELICASE_1"/>
    <property type="match status" value="1"/>
</dbReference>
<evidence type="ECO:0000256" key="2">
    <source>
        <dbReference type="ARBA" id="ARBA00022801"/>
    </source>
</evidence>
<evidence type="ECO:0000256" key="4">
    <source>
        <dbReference type="ARBA" id="ARBA00022840"/>
    </source>
</evidence>
<dbReference type="InterPro" id="IPR027417">
    <property type="entry name" value="P-loop_NTPase"/>
</dbReference>
<dbReference type="InterPro" id="IPR051620">
    <property type="entry name" value="ORF904-like_C"/>
</dbReference>
<dbReference type="Gene3D" id="3.40.50.300">
    <property type="entry name" value="P-loop containing nucleotide triphosphate hydrolases"/>
    <property type="match status" value="1"/>
</dbReference>
<organism evidence="6 7">
    <name type="scientific">Chryseobacterium geocarposphaerae</name>
    <dbReference type="NCBI Taxonomy" id="1416776"/>
    <lineage>
        <taxon>Bacteria</taxon>
        <taxon>Pseudomonadati</taxon>
        <taxon>Bacteroidota</taxon>
        <taxon>Flavobacteriia</taxon>
        <taxon>Flavobacteriales</taxon>
        <taxon>Weeksellaceae</taxon>
        <taxon>Chryseobacterium group</taxon>
        <taxon>Chryseobacterium</taxon>
    </lineage>
</organism>
<keyword evidence="1" id="KW-0547">Nucleotide-binding</keyword>
<keyword evidence="3" id="KW-0347">Helicase</keyword>
<evidence type="ECO:0000313" key="7">
    <source>
        <dbReference type="Proteomes" id="UP001184853"/>
    </source>
</evidence>
<sequence length="463" mass="53780">MTNQNNIQSRKILTELLEKIEEINFRQYSSLNSGQETLKKKHFLVSVVEILQEKTKNGKFSLCRKNDLIYLYNGEFWEQIDTDLFKDFLGQAALKMGISKFDAKLYQFKDELLKQFLSDSRLREIPSDNSTTLINLLNGTFEINPNTRVLREFRKADFLTHQLPFEFNPEAKAPLFMKFLDEVIPENELQKVLSEYLGYIFIKNSFLKLEKVLLLYGTGANGKSVLFEIVCALLGTENITSFSLQSLTRDSYYRAMLTNKLLNYASEINGKLETSVFKQLISGEPVEARLPYGNPQIIKDYARFIFNCNELPKEIESTNAFFRRFIIIPFRLTIPSEKQDKKLAEKIINSELSGVFNWVIQGLNRLLTNKNFTYSEIVKNEVSQYELESDTVLMFLDDMDYEISINETCSATSLYKEYKTYCNDNGHIACSQKTFSQRLVKKGIVKKRGNKTTFYYIQKKVIS</sequence>
<dbReference type="SMART" id="SM00885">
    <property type="entry name" value="D5_N"/>
    <property type="match status" value="1"/>
</dbReference>
<dbReference type="Pfam" id="PF03288">
    <property type="entry name" value="Pox_D5"/>
    <property type="match status" value="1"/>
</dbReference>
<dbReference type="InterPro" id="IPR006500">
    <property type="entry name" value="Helicase_put_C_phage/plasmid"/>
</dbReference>
<keyword evidence="2" id="KW-0378">Hydrolase</keyword>
<dbReference type="Pfam" id="PF19263">
    <property type="entry name" value="DUF5906"/>
    <property type="match status" value="1"/>
</dbReference>
<dbReference type="SUPFAM" id="SSF52540">
    <property type="entry name" value="P-loop containing nucleoside triphosphate hydrolases"/>
    <property type="match status" value="1"/>
</dbReference>
<comment type="caution">
    <text evidence="6">The sequence shown here is derived from an EMBL/GenBank/DDBJ whole genome shotgun (WGS) entry which is preliminary data.</text>
</comment>
<protein>
    <submittedName>
        <fullName evidence="6">DNA primase/helicase</fullName>
    </submittedName>
</protein>
<dbReference type="InterPro" id="IPR014818">
    <property type="entry name" value="Phage/plasmid_primase_P4_C"/>
</dbReference>
<reference evidence="6 7" key="1">
    <citation type="submission" date="2023-07" db="EMBL/GenBank/DDBJ databases">
        <title>Sorghum-associated microbial communities from plants grown in Nebraska, USA.</title>
        <authorList>
            <person name="Schachtman D."/>
        </authorList>
    </citation>
    <scope>NUCLEOTIDE SEQUENCE [LARGE SCALE GENOMIC DNA]</scope>
    <source>
        <strain evidence="6 7">DS1709</strain>
    </source>
</reference>
<accession>A0ABU1LGK9</accession>
<evidence type="ECO:0000259" key="5">
    <source>
        <dbReference type="PROSITE" id="PS51206"/>
    </source>
</evidence>
<keyword evidence="7" id="KW-1185">Reference proteome</keyword>
<dbReference type="RefSeq" id="WP_115979790.1">
    <property type="nucleotide sequence ID" value="NZ_JAVDQS010000007.1"/>
</dbReference>
<dbReference type="PANTHER" id="PTHR35372:SF2">
    <property type="entry name" value="SF3 HELICASE DOMAIN-CONTAINING PROTEIN"/>
    <property type="match status" value="1"/>
</dbReference>
<dbReference type="InterPro" id="IPR045455">
    <property type="entry name" value="NrS-1_pol-like_helicase"/>
</dbReference>
<dbReference type="EMBL" id="JAVDQS010000007">
    <property type="protein sequence ID" value="MDR6405862.1"/>
    <property type="molecule type" value="Genomic_DNA"/>
</dbReference>